<dbReference type="GO" id="GO:0061630">
    <property type="term" value="F:ubiquitin protein ligase activity"/>
    <property type="evidence" value="ECO:0007669"/>
    <property type="project" value="UniProtKB-EC"/>
</dbReference>
<reference evidence="9" key="1">
    <citation type="journal article" date="2012" name="MBio">
        <title>Comparative genome analysis of Trichophyton rubrum and related dermatophytes reveals candidate genes involved in infection.</title>
        <authorList>
            <person name="Martinez D.A."/>
            <person name="Oliver B.G."/>
            <person name="Graeser Y."/>
            <person name="Goldberg J.M."/>
            <person name="Li W."/>
            <person name="Martinez-Rossi N.M."/>
            <person name="Monod M."/>
            <person name="Shelest E."/>
            <person name="Barton R.C."/>
            <person name="Birch E."/>
            <person name="Brakhage A.A."/>
            <person name="Chen Z."/>
            <person name="Gurr S.J."/>
            <person name="Heiman D."/>
            <person name="Heitman J."/>
            <person name="Kosti I."/>
            <person name="Rossi A."/>
            <person name="Saif S."/>
            <person name="Samalova M."/>
            <person name="Saunders C.W."/>
            <person name="Shea T."/>
            <person name="Summerbell R.C."/>
            <person name="Xu J."/>
            <person name="Young S."/>
            <person name="Zeng Q."/>
            <person name="Birren B.W."/>
            <person name="Cuomo C.A."/>
            <person name="White T.C."/>
        </authorList>
    </citation>
    <scope>NUCLEOTIDE SEQUENCE [LARGE SCALE GENOMIC DNA]</scope>
    <source>
        <strain evidence="9">ATCC MYA-4605 / CBS 113480</strain>
    </source>
</reference>
<keyword evidence="6" id="KW-0862">Zinc</keyword>
<keyword evidence="4" id="KW-0805">Transcription regulation</keyword>
<comment type="catalytic activity">
    <reaction evidence="1">
        <text>S-ubiquitinyl-[E2 ubiquitin-conjugating enzyme]-L-cysteine + [acceptor protein]-L-lysine = [E2 ubiquitin-conjugating enzyme]-L-cysteine + N(6)-ubiquitinyl-[acceptor protein]-L-lysine.</text>
        <dbReference type="EC" id="2.3.2.27"/>
    </reaction>
</comment>
<dbReference type="EMBL" id="DS995708">
    <property type="protein sequence ID" value="EEQ35534.1"/>
    <property type="molecule type" value="Genomic_DNA"/>
</dbReference>
<keyword evidence="3" id="KW-0808">Transferase</keyword>
<accession>C5G081</accession>
<dbReference type="eggNOG" id="KOG0800">
    <property type="taxonomic scope" value="Eukaryota"/>
</dbReference>
<organism evidence="8 9">
    <name type="scientific">Arthroderma otae (strain ATCC MYA-4605 / CBS 113480)</name>
    <name type="common">Microsporum canis</name>
    <dbReference type="NCBI Taxonomy" id="554155"/>
    <lineage>
        <taxon>Eukaryota</taxon>
        <taxon>Fungi</taxon>
        <taxon>Dikarya</taxon>
        <taxon>Ascomycota</taxon>
        <taxon>Pezizomycotina</taxon>
        <taxon>Eurotiomycetes</taxon>
        <taxon>Eurotiomycetidae</taxon>
        <taxon>Onygenales</taxon>
        <taxon>Arthrodermataceae</taxon>
        <taxon>Microsporum</taxon>
    </lineage>
</organism>
<evidence type="ECO:0000256" key="6">
    <source>
        <dbReference type="PROSITE-ProRule" id="PRU00175"/>
    </source>
</evidence>
<dbReference type="GO" id="GO:0000209">
    <property type="term" value="P:protein polyubiquitination"/>
    <property type="evidence" value="ECO:0007669"/>
    <property type="project" value="TreeGrafter"/>
</dbReference>
<dbReference type="PROSITE" id="PS50089">
    <property type="entry name" value="ZF_RING_2"/>
    <property type="match status" value="1"/>
</dbReference>
<dbReference type="OrthoDB" id="21204at2759"/>
<dbReference type="VEuPathDB" id="FungiDB:MCYG_08353"/>
<evidence type="ECO:0000259" key="7">
    <source>
        <dbReference type="PROSITE" id="PS50089"/>
    </source>
</evidence>
<dbReference type="SMART" id="SM00184">
    <property type="entry name" value="RING"/>
    <property type="match status" value="1"/>
</dbReference>
<keyword evidence="6" id="KW-0863">Zinc-finger</keyword>
<dbReference type="Pfam" id="PF13639">
    <property type="entry name" value="zf-RING_2"/>
    <property type="match status" value="1"/>
</dbReference>
<keyword evidence="9" id="KW-1185">Reference proteome</keyword>
<dbReference type="Gene3D" id="3.30.40.10">
    <property type="entry name" value="Zinc/RING finger domain, C3HC4 (zinc finger)"/>
    <property type="match status" value="1"/>
</dbReference>
<feature type="domain" description="RING-type" evidence="7">
    <location>
        <begin position="98"/>
        <end position="138"/>
    </location>
</feature>
<sequence length="333" mass="38368">MRALSIVYHRQVESSTCHAASLSVPRDLEIFQSLSSLHSISNIISRDMHIEIPKRKFSTSTSAFPMFYSSMARDVEGSQDVLCKMIADVHRDDQGEPCVICLDKVEKAGTAIPCKHANFDLQCLLIWLGQRPACPLCQAAVTGVKYEEKIVWIPTSPPAASKEGGPSLRHIRRQRIQHSGPRARVEVDSALLRRRHVYRHQLYSLRVGSNRYSRYRELTPRMIDRDGNLLSRARRWIRRELQVFTFLNQPDQDRERAGVRIGNPEYLLEYIIALIRTVDMKGSAGQAEELLRDFLGREYASLFLHELQSWMRSPFETPREWDATIQYDERGIS</sequence>
<protein>
    <recommendedName>
        <fullName evidence="2">RING-type E3 ubiquitin transferase</fullName>
        <ecNumber evidence="2">2.3.2.27</ecNumber>
    </recommendedName>
</protein>
<dbReference type="EC" id="2.3.2.27" evidence="2"/>
<proteinExistence type="predicted"/>
<dbReference type="STRING" id="554155.C5G081"/>
<dbReference type="InterPro" id="IPR001841">
    <property type="entry name" value="Znf_RING"/>
</dbReference>
<dbReference type="InterPro" id="IPR013083">
    <property type="entry name" value="Znf_RING/FYVE/PHD"/>
</dbReference>
<evidence type="ECO:0000313" key="9">
    <source>
        <dbReference type="Proteomes" id="UP000002035"/>
    </source>
</evidence>
<dbReference type="PANTHER" id="PTHR46077">
    <property type="entry name" value="E3 UBIQUITIN-PROTEIN LIGASE TOPORS"/>
    <property type="match status" value="1"/>
</dbReference>
<dbReference type="SUPFAM" id="SSF57850">
    <property type="entry name" value="RING/U-box"/>
    <property type="match status" value="1"/>
</dbReference>
<evidence type="ECO:0000256" key="3">
    <source>
        <dbReference type="ARBA" id="ARBA00022679"/>
    </source>
</evidence>
<name>C5G081_ARTOC</name>
<evidence type="ECO:0000256" key="5">
    <source>
        <dbReference type="ARBA" id="ARBA00023163"/>
    </source>
</evidence>
<dbReference type="HOGENOM" id="CLU_050242_0_0_1"/>
<keyword evidence="6" id="KW-0479">Metal-binding</keyword>
<dbReference type="OMA" id="RRHIYRH"/>
<dbReference type="GO" id="GO:0006513">
    <property type="term" value="P:protein monoubiquitination"/>
    <property type="evidence" value="ECO:0007669"/>
    <property type="project" value="TreeGrafter"/>
</dbReference>
<dbReference type="GO" id="GO:0008270">
    <property type="term" value="F:zinc ion binding"/>
    <property type="evidence" value="ECO:0007669"/>
    <property type="project" value="UniProtKB-KW"/>
</dbReference>
<dbReference type="GeneID" id="9227543"/>
<gene>
    <name evidence="8" type="ORF">MCYG_08353</name>
</gene>
<dbReference type="Proteomes" id="UP000002035">
    <property type="component" value="Unassembled WGS sequence"/>
</dbReference>
<dbReference type="PANTHER" id="PTHR46077:SF1">
    <property type="entry name" value="TOP1 BINDING ARGININE_SERINE RICH PROTEIN, E3 UBIQUITIN LIGASE"/>
    <property type="match status" value="1"/>
</dbReference>
<evidence type="ECO:0000313" key="8">
    <source>
        <dbReference type="EMBL" id="EEQ35534.1"/>
    </source>
</evidence>
<dbReference type="AlphaFoldDB" id="C5G081"/>
<evidence type="ECO:0000256" key="1">
    <source>
        <dbReference type="ARBA" id="ARBA00000900"/>
    </source>
</evidence>
<evidence type="ECO:0000256" key="2">
    <source>
        <dbReference type="ARBA" id="ARBA00012483"/>
    </source>
</evidence>
<evidence type="ECO:0000256" key="4">
    <source>
        <dbReference type="ARBA" id="ARBA00023015"/>
    </source>
</evidence>
<keyword evidence="5" id="KW-0804">Transcription</keyword>
<dbReference type="RefSeq" id="XP_002843270.1">
    <property type="nucleotide sequence ID" value="XM_002843224.1"/>
</dbReference>